<dbReference type="SMART" id="SM00283">
    <property type="entry name" value="MA"/>
    <property type="match status" value="1"/>
</dbReference>
<evidence type="ECO:0000256" key="2">
    <source>
        <dbReference type="ARBA" id="ARBA00022475"/>
    </source>
</evidence>
<dbReference type="GO" id="GO:0006935">
    <property type="term" value="P:chemotaxis"/>
    <property type="evidence" value="ECO:0007669"/>
    <property type="project" value="UniProtKB-KW"/>
</dbReference>
<keyword evidence="3" id="KW-0145">Chemotaxis</keyword>
<dbReference type="PANTHER" id="PTHR32089">
    <property type="entry name" value="METHYL-ACCEPTING CHEMOTAXIS PROTEIN MCPB"/>
    <property type="match status" value="1"/>
</dbReference>
<evidence type="ECO:0000256" key="4">
    <source>
        <dbReference type="ARBA" id="ARBA00022692"/>
    </source>
</evidence>
<reference evidence="14" key="1">
    <citation type="submission" date="2017-05" db="EMBL/GenBank/DDBJ databases">
        <authorList>
            <person name="Varghese N."/>
            <person name="Submissions S."/>
        </authorList>
    </citation>
    <scope>NUCLEOTIDE SEQUENCE</scope>
    <source>
        <strain evidence="14">Su22</strain>
    </source>
</reference>
<dbReference type="SUPFAM" id="SSF103190">
    <property type="entry name" value="Sensory domain-like"/>
    <property type="match status" value="1"/>
</dbReference>
<dbReference type="SUPFAM" id="SSF58104">
    <property type="entry name" value="Methyl-accepting chemotaxis protein (MCP) signaling domain"/>
    <property type="match status" value="1"/>
</dbReference>
<comment type="subcellular location">
    <subcellularLocation>
        <location evidence="1">Cell membrane</location>
        <topology evidence="1">Multi-pass membrane protein</topology>
    </subcellularLocation>
</comment>
<dbReference type="PROSITE" id="PS50111">
    <property type="entry name" value="CHEMOTAXIS_TRANSDUC_2"/>
    <property type="match status" value="1"/>
</dbReference>
<feature type="coiled-coil region" evidence="10">
    <location>
        <begin position="603"/>
        <end position="658"/>
    </location>
</feature>
<keyword evidence="2" id="KW-1003">Cell membrane</keyword>
<comment type="similarity">
    <text evidence="8">Belongs to the methyl-accepting chemotaxis (MCP) protein family.</text>
</comment>
<dbReference type="PANTHER" id="PTHR32089:SF112">
    <property type="entry name" value="LYSOZYME-LIKE PROTEIN-RELATED"/>
    <property type="match status" value="1"/>
</dbReference>
<evidence type="ECO:0000256" key="5">
    <source>
        <dbReference type="ARBA" id="ARBA00022989"/>
    </source>
</evidence>
<keyword evidence="10" id="KW-0175">Coiled coil</keyword>
<sequence>MGIMNLSKRIILYVSLLVLLISAGLGVTALVFGDRIITGQAEEALLSQAEDGARLVSEMVSLRLEILQELATRAAVSGMNWDEQVESLSRDIQRLGYLDFGIVTPDGNVRYISDGNTTNLADREYVKRALAGERNVSDVIISRVTDQSVLTYAVPIMDGDRVHGALIARRDGNALSLITDTMGFGETGYAYAINRQGTVVAHGNREYVMGQFTPIVQAQEDASLTPLAATFESILRNETGVGSYSFNSNNLYNGYAPVAGTDWILVVTANRAEVLSGLNELRTILLIGSLVFLVLGAAIAFFIGRSIATPITRLSTALAQLAQYDLSFDENSEAMRYRNRSDEIGIIASSLATMQQNLITLIKQISENAQQVASSSEELTATSHQSSTAANEVAKTIEEIADGASQQARDTETGVVNISELGGLIEDDQQQVVLLNRAAEQVGALKDEGNKSLQLVVAKTTESGEATKAVKQIIRMTDEGAKQIETASTMIQSIAEQTNLLALNAAIESARAGEAGRGFAVVAEEIRKLAEQSSQFTTEIDGIVKSLKDRTGEAVVTMDKMEKLVEMQHESVQETAGKFEGIDEAVQQMQVVIQYLNASGKAMEQKKQEMIHVMENLSAISEENAAGTQQASASVEEQTAAMDEIARASETLAQLAEEMNQGIMQFTY</sequence>
<feature type="domain" description="Methyl-accepting transducer" evidence="12">
    <location>
        <begin position="382"/>
        <end position="639"/>
    </location>
</feature>
<dbReference type="PROSITE" id="PS50885">
    <property type="entry name" value="HAMP"/>
    <property type="match status" value="1"/>
</dbReference>
<keyword evidence="7 9" id="KW-0807">Transducer</keyword>
<dbReference type="CDD" id="cd12912">
    <property type="entry name" value="PDC2_MCP_like"/>
    <property type="match status" value="1"/>
</dbReference>
<protein>
    <submittedName>
        <fullName evidence="14">Methyl-accepting chemotaxis sensory transducer with Cache sensor</fullName>
    </submittedName>
</protein>
<dbReference type="SMART" id="SM00304">
    <property type="entry name" value="HAMP"/>
    <property type="match status" value="1"/>
</dbReference>
<keyword evidence="4 11" id="KW-0812">Transmembrane</keyword>
<keyword evidence="6 11" id="KW-0472">Membrane</keyword>
<evidence type="ECO:0000256" key="7">
    <source>
        <dbReference type="ARBA" id="ARBA00023224"/>
    </source>
</evidence>
<dbReference type="InterPro" id="IPR003660">
    <property type="entry name" value="HAMP_dom"/>
</dbReference>
<dbReference type="Gene3D" id="1.10.287.950">
    <property type="entry name" value="Methyl-accepting chemotaxis protein"/>
    <property type="match status" value="1"/>
</dbReference>
<name>A0AA46AJE7_9CLOT</name>
<evidence type="ECO:0000259" key="13">
    <source>
        <dbReference type="PROSITE" id="PS50885"/>
    </source>
</evidence>
<evidence type="ECO:0000313" key="14">
    <source>
        <dbReference type="EMBL" id="SMP61459.1"/>
    </source>
</evidence>
<dbReference type="InterPro" id="IPR029151">
    <property type="entry name" value="Sensor-like_sf"/>
</dbReference>
<dbReference type="AlphaFoldDB" id="A0AA46AJE7"/>
<evidence type="ECO:0000259" key="12">
    <source>
        <dbReference type="PROSITE" id="PS50111"/>
    </source>
</evidence>
<keyword evidence="5 11" id="KW-1133">Transmembrane helix</keyword>
<feature type="transmembrane region" description="Helical" evidence="11">
    <location>
        <begin position="284"/>
        <end position="304"/>
    </location>
</feature>
<evidence type="ECO:0000256" key="10">
    <source>
        <dbReference type="SAM" id="Coils"/>
    </source>
</evidence>
<gene>
    <name evidence="14" type="ORF">SAMN06296020_10955</name>
</gene>
<organism evidence="14 15">
    <name type="scientific">Anoxynatronum buryatiense</name>
    <dbReference type="NCBI Taxonomy" id="489973"/>
    <lineage>
        <taxon>Bacteria</taxon>
        <taxon>Bacillati</taxon>
        <taxon>Bacillota</taxon>
        <taxon>Clostridia</taxon>
        <taxon>Eubacteriales</taxon>
        <taxon>Clostridiaceae</taxon>
        <taxon>Anoxynatronum</taxon>
    </lineage>
</organism>
<dbReference type="GO" id="GO:0005886">
    <property type="term" value="C:plasma membrane"/>
    <property type="evidence" value="ECO:0007669"/>
    <property type="project" value="UniProtKB-SubCell"/>
</dbReference>
<dbReference type="GO" id="GO:0007165">
    <property type="term" value="P:signal transduction"/>
    <property type="evidence" value="ECO:0007669"/>
    <property type="project" value="UniProtKB-KW"/>
</dbReference>
<dbReference type="CDD" id="cd12914">
    <property type="entry name" value="PDC1_DGC_like"/>
    <property type="match status" value="1"/>
</dbReference>
<proteinExistence type="inferred from homology"/>
<evidence type="ECO:0000256" key="11">
    <source>
        <dbReference type="SAM" id="Phobius"/>
    </source>
</evidence>
<dbReference type="InterPro" id="IPR033479">
    <property type="entry name" value="dCache_1"/>
</dbReference>
<keyword evidence="15" id="KW-1185">Reference proteome</keyword>
<dbReference type="Pfam" id="PF02743">
    <property type="entry name" value="dCache_1"/>
    <property type="match status" value="1"/>
</dbReference>
<evidence type="ECO:0000256" key="9">
    <source>
        <dbReference type="PROSITE-ProRule" id="PRU00284"/>
    </source>
</evidence>
<comment type="caution">
    <text evidence="14">The sequence shown here is derived from an EMBL/GenBank/DDBJ whole genome shotgun (WGS) entry which is preliminary data.</text>
</comment>
<dbReference type="Pfam" id="PF00015">
    <property type="entry name" value="MCPsignal"/>
    <property type="match status" value="1"/>
</dbReference>
<evidence type="ECO:0000256" key="6">
    <source>
        <dbReference type="ARBA" id="ARBA00023136"/>
    </source>
</evidence>
<evidence type="ECO:0000256" key="1">
    <source>
        <dbReference type="ARBA" id="ARBA00004651"/>
    </source>
</evidence>
<evidence type="ECO:0000313" key="15">
    <source>
        <dbReference type="Proteomes" id="UP001158066"/>
    </source>
</evidence>
<evidence type="ECO:0000256" key="3">
    <source>
        <dbReference type="ARBA" id="ARBA00022500"/>
    </source>
</evidence>
<dbReference type="InterPro" id="IPR004089">
    <property type="entry name" value="MCPsignal_dom"/>
</dbReference>
<dbReference type="Proteomes" id="UP001158066">
    <property type="component" value="Unassembled WGS sequence"/>
</dbReference>
<accession>A0AA46AJE7</accession>
<feature type="domain" description="HAMP" evidence="13">
    <location>
        <begin position="305"/>
        <end position="363"/>
    </location>
</feature>
<evidence type="ECO:0000256" key="8">
    <source>
        <dbReference type="ARBA" id="ARBA00029447"/>
    </source>
</evidence>
<dbReference type="Gene3D" id="3.30.450.20">
    <property type="entry name" value="PAS domain"/>
    <property type="match status" value="1"/>
</dbReference>
<dbReference type="EMBL" id="FXUF01000009">
    <property type="protein sequence ID" value="SMP61459.1"/>
    <property type="molecule type" value="Genomic_DNA"/>
</dbReference>